<reference evidence="1 2" key="1">
    <citation type="journal article" date="2016" name="Nat. Commun.">
        <title>Thousands of microbial genomes shed light on interconnected biogeochemical processes in an aquifer system.</title>
        <authorList>
            <person name="Anantharaman K."/>
            <person name="Brown C.T."/>
            <person name="Hug L.A."/>
            <person name="Sharon I."/>
            <person name="Castelle C.J."/>
            <person name="Probst A.J."/>
            <person name="Thomas B.C."/>
            <person name="Singh A."/>
            <person name="Wilkins M.J."/>
            <person name="Karaoz U."/>
            <person name="Brodie E.L."/>
            <person name="Williams K.H."/>
            <person name="Hubbard S.S."/>
            <person name="Banfield J.F."/>
        </authorList>
    </citation>
    <scope>NUCLEOTIDE SEQUENCE [LARGE SCALE GENOMIC DNA]</scope>
</reference>
<proteinExistence type="predicted"/>
<sequence>MEDEMYDFRVYVPEFVRRAGYTGNYSSWEEILGRHPEAVFVVDMGSKEPVNPDEVPGWQKPRMFLTYIVADPISELDSIPVNSFVEIPRSLTLLGIDPDDPEFTNRQLSNDGLTWEADYRGVHYKSTFSGYDSESYFIVTLGPKVATSKVRSYNFWRARDVADLLAYAATLK</sequence>
<accession>A0A1F4WGS4</accession>
<evidence type="ECO:0000313" key="2">
    <source>
        <dbReference type="Proteomes" id="UP000179113"/>
    </source>
</evidence>
<organism evidence="1 2">
    <name type="scientific">candidate division WWE3 bacterium RIFOXYC1_FULL_39_7</name>
    <dbReference type="NCBI Taxonomy" id="1802643"/>
    <lineage>
        <taxon>Bacteria</taxon>
        <taxon>Katanobacteria</taxon>
    </lineage>
</organism>
<dbReference type="AlphaFoldDB" id="A0A1F4WGS4"/>
<protein>
    <submittedName>
        <fullName evidence="1">Uncharacterized protein</fullName>
    </submittedName>
</protein>
<evidence type="ECO:0000313" key="1">
    <source>
        <dbReference type="EMBL" id="OGC68654.1"/>
    </source>
</evidence>
<comment type="caution">
    <text evidence="1">The sequence shown here is derived from an EMBL/GenBank/DDBJ whole genome shotgun (WGS) entry which is preliminary data.</text>
</comment>
<gene>
    <name evidence="1" type="ORF">A2415_02275</name>
</gene>
<dbReference type="EMBL" id="MEWA01000034">
    <property type="protein sequence ID" value="OGC68654.1"/>
    <property type="molecule type" value="Genomic_DNA"/>
</dbReference>
<name>A0A1F4WGS4_UNCKA</name>
<dbReference type="Proteomes" id="UP000179113">
    <property type="component" value="Unassembled WGS sequence"/>
</dbReference>